<evidence type="ECO:0000313" key="2">
    <source>
        <dbReference type="EMBL" id="QAV20401.1"/>
    </source>
</evidence>
<dbReference type="InterPro" id="IPR025617">
    <property type="entry name" value="YqzL"/>
</dbReference>
<evidence type="ECO:0000313" key="3">
    <source>
        <dbReference type="Proteomes" id="UP000288943"/>
    </source>
</evidence>
<dbReference type="Pfam" id="PF14006">
    <property type="entry name" value="YqzL"/>
    <property type="match status" value="1"/>
</dbReference>
<dbReference type="Proteomes" id="UP000288943">
    <property type="component" value="Chromosome"/>
</dbReference>
<sequence length="48" mass="5637">MRDFTWHYFWSTGEVDAYLLYKDLASDPELAGEELMQQEQEAVHSVEA</sequence>
<dbReference type="EMBL" id="JAMDMJ010000003">
    <property type="protein sequence ID" value="MCY9594914.1"/>
    <property type="molecule type" value="Genomic_DNA"/>
</dbReference>
<evidence type="ECO:0000313" key="1">
    <source>
        <dbReference type="EMBL" id="MCY9594914.1"/>
    </source>
</evidence>
<reference evidence="1 4" key="2">
    <citation type="submission" date="2022-05" db="EMBL/GenBank/DDBJ databases">
        <title>Genome Sequencing of Bee-Associated Microbes.</title>
        <authorList>
            <person name="Dunlap C."/>
        </authorList>
    </citation>
    <scope>NUCLEOTIDE SEQUENCE [LARGE SCALE GENOMIC DNA]</scope>
    <source>
        <strain evidence="1 4">NRRL B-23120</strain>
    </source>
</reference>
<accession>A0A410X1A9</accession>
<dbReference type="OrthoDB" id="1650227at2"/>
<reference evidence="2 3" key="1">
    <citation type="submission" date="2018-01" db="EMBL/GenBank/DDBJ databases">
        <title>The whole genome sequencing and assembly of Paenibacillus chitinolyticus KCCM 41400 strain.</title>
        <authorList>
            <person name="Kim J.-Y."/>
            <person name="Park M.-K."/>
            <person name="Lee Y.-J."/>
            <person name="Yi H."/>
            <person name="Bahn Y.-S."/>
            <person name="Kim J.F."/>
            <person name="Lee D.-W."/>
        </authorList>
    </citation>
    <scope>NUCLEOTIDE SEQUENCE [LARGE SCALE GENOMIC DNA]</scope>
    <source>
        <strain evidence="2 3">KCCM 41400</strain>
    </source>
</reference>
<name>A0A410X1A9_9BACL</name>
<protein>
    <submittedName>
        <fullName evidence="2">YqzL family protein</fullName>
    </submittedName>
</protein>
<evidence type="ECO:0000313" key="4">
    <source>
        <dbReference type="Proteomes" id="UP001527202"/>
    </source>
</evidence>
<dbReference type="GeneID" id="95377684"/>
<dbReference type="Proteomes" id="UP001527202">
    <property type="component" value="Unassembled WGS sequence"/>
</dbReference>
<organism evidence="2 3">
    <name type="scientific">Paenibacillus chitinolyticus</name>
    <dbReference type="NCBI Taxonomy" id="79263"/>
    <lineage>
        <taxon>Bacteria</taxon>
        <taxon>Bacillati</taxon>
        <taxon>Bacillota</taxon>
        <taxon>Bacilli</taxon>
        <taxon>Bacillales</taxon>
        <taxon>Paenibacillaceae</taxon>
        <taxon>Paenibacillus</taxon>
    </lineage>
</organism>
<dbReference type="EMBL" id="CP026520">
    <property type="protein sequence ID" value="QAV20401.1"/>
    <property type="molecule type" value="Genomic_DNA"/>
</dbReference>
<dbReference type="RefSeq" id="WP_009671644.1">
    <property type="nucleotide sequence ID" value="NZ_BQWH01000011.1"/>
</dbReference>
<proteinExistence type="predicted"/>
<keyword evidence="4" id="KW-1185">Reference proteome</keyword>
<gene>
    <name evidence="1" type="ORF">M5X16_03875</name>
    <name evidence="2" type="ORF">PC41400_23105</name>
</gene>
<dbReference type="KEGG" id="pchi:PC41400_23105"/>
<dbReference type="AlphaFoldDB" id="A0A410X1A9"/>